<dbReference type="EMBL" id="KE747824">
    <property type="protein sequence ID" value="RMZ70056.1"/>
    <property type="molecule type" value="Genomic_DNA"/>
</dbReference>
<dbReference type="OrthoDB" id="3698499at2759"/>
<name>A0A3M7M6F3_9PLEO</name>
<dbReference type="AlphaFoldDB" id="A0A3M7M6F3"/>
<keyword evidence="1" id="KW-1133">Transmembrane helix</keyword>
<accession>A0A3M7M6F3</accession>
<reference evidence="2 3" key="1">
    <citation type="journal article" date="2014" name="PLoS ONE">
        <title>De novo Genome Assembly of the Fungal Plant Pathogen Pyrenophora semeniperda.</title>
        <authorList>
            <person name="Soliai M.M."/>
            <person name="Meyer S.E."/>
            <person name="Udall J.A."/>
            <person name="Elzinga D.E."/>
            <person name="Hermansen R.A."/>
            <person name="Bodily P.M."/>
            <person name="Hart A.A."/>
            <person name="Coleman C.E."/>
        </authorList>
    </citation>
    <scope>NUCLEOTIDE SEQUENCE [LARGE SCALE GENOMIC DNA]</scope>
    <source>
        <strain evidence="2 3">CCB06</strain>
        <tissue evidence="2">Mycelium</tissue>
    </source>
</reference>
<evidence type="ECO:0000313" key="2">
    <source>
        <dbReference type="EMBL" id="RMZ70056.1"/>
    </source>
</evidence>
<evidence type="ECO:0000256" key="1">
    <source>
        <dbReference type="SAM" id="Phobius"/>
    </source>
</evidence>
<feature type="transmembrane region" description="Helical" evidence="1">
    <location>
        <begin position="6"/>
        <end position="25"/>
    </location>
</feature>
<keyword evidence="3" id="KW-1185">Reference proteome</keyword>
<gene>
    <name evidence="2" type="ORF">GMOD_00000101</name>
</gene>
<protein>
    <submittedName>
        <fullName evidence="2">Uncharacterized protein</fullName>
    </submittedName>
</protein>
<keyword evidence="1" id="KW-0812">Transmembrane</keyword>
<evidence type="ECO:0000313" key="3">
    <source>
        <dbReference type="Proteomes" id="UP000265663"/>
    </source>
</evidence>
<keyword evidence="1" id="KW-0472">Membrane</keyword>
<proteinExistence type="predicted"/>
<dbReference type="Proteomes" id="UP000265663">
    <property type="component" value="Unassembled WGS sequence"/>
</dbReference>
<sequence>MERTIIIIGAIAVSVVLLLLVIVSVPGCKEWMLKLASCSFRRSQDPVLPVFETVQGQPSNVTIPLATHQPTRHNDLTRQKFKQSYLVRNPGKDARQDELHRKAREGFKPAPIYYYY</sequence>
<organism evidence="2 3">
    <name type="scientific">Pyrenophora seminiperda CCB06</name>
    <dbReference type="NCBI Taxonomy" id="1302712"/>
    <lineage>
        <taxon>Eukaryota</taxon>
        <taxon>Fungi</taxon>
        <taxon>Dikarya</taxon>
        <taxon>Ascomycota</taxon>
        <taxon>Pezizomycotina</taxon>
        <taxon>Dothideomycetes</taxon>
        <taxon>Pleosporomycetidae</taxon>
        <taxon>Pleosporales</taxon>
        <taxon>Pleosporineae</taxon>
        <taxon>Pleosporaceae</taxon>
        <taxon>Pyrenophora</taxon>
    </lineage>
</organism>